<dbReference type="Proteomes" id="UP000322631">
    <property type="component" value="Chromosome"/>
</dbReference>
<sequence length="91" mass="10277">MLVRGKIIGESVRAPFEILKTEDGISLRVELPSEPFEYSTDCSCLEPLELLGLLLPAIEEEIGEIKGVFVEEVVEDRNPLLKRLRKILRGK</sequence>
<name>A0A5C0SIN7_9EURY</name>
<proteinExistence type="predicted"/>
<evidence type="ECO:0000313" key="1">
    <source>
        <dbReference type="EMBL" id="QEK13862.1"/>
    </source>
</evidence>
<evidence type="ECO:0000313" key="2">
    <source>
        <dbReference type="Proteomes" id="UP000322631"/>
    </source>
</evidence>
<dbReference type="EMBL" id="CP041932">
    <property type="protein sequence ID" value="QEK13862.1"/>
    <property type="molecule type" value="Genomic_DNA"/>
</dbReference>
<dbReference type="AlphaFoldDB" id="A0A5C0SIN7"/>
<dbReference type="RefSeq" id="WP_148881977.1">
    <property type="nucleotide sequence ID" value="NZ_CP041932.1"/>
</dbReference>
<dbReference type="KEGG" id="them:FPV09_00585"/>
<keyword evidence="2" id="KW-1185">Reference proteome</keyword>
<reference evidence="1 2" key="1">
    <citation type="submission" date="2019-07" db="EMBL/GenBank/DDBJ databases">
        <title>Complete genome of Thermococcus acidophilus.</title>
        <authorList>
            <person name="Li X."/>
        </authorList>
    </citation>
    <scope>NUCLEOTIDE SEQUENCE [LARGE SCALE GENOMIC DNA]</scope>
    <source>
        <strain evidence="1 2">SY113</strain>
    </source>
</reference>
<accession>A0A5C0SIN7</accession>
<organism evidence="1 2">
    <name type="scientific">Thermococcus aciditolerans</name>
    <dbReference type="NCBI Taxonomy" id="2598455"/>
    <lineage>
        <taxon>Archaea</taxon>
        <taxon>Methanobacteriati</taxon>
        <taxon>Methanobacteriota</taxon>
        <taxon>Thermococci</taxon>
        <taxon>Thermococcales</taxon>
        <taxon>Thermococcaceae</taxon>
        <taxon>Thermococcus</taxon>
    </lineage>
</organism>
<protein>
    <submittedName>
        <fullName evidence="1">Uncharacterized protein</fullName>
    </submittedName>
</protein>
<dbReference type="GeneID" id="41608306"/>
<gene>
    <name evidence="1" type="ORF">FPV09_00585</name>
</gene>